<organism evidence="1 2">
    <name type="scientific">Candidatus Erwinia dacicola</name>
    <dbReference type="NCBI Taxonomy" id="252393"/>
    <lineage>
        <taxon>Bacteria</taxon>
        <taxon>Pseudomonadati</taxon>
        <taxon>Pseudomonadota</taxon>
        <taxon>Gammaproteobacteria</taxon>
        <taxon>Enterobacterales</taxon>
        <taxon>Erwiniaceae</taxon>
        <taxon>Erwinia</taxon>
    </lineage>
</organism>
<protein>
    <recommendedName>
        <fullName evidence="3">Reverse transcriptase family protein</fullName>
    </recommendedName>
</protein>
<reference evidence="1 2" key="1">
    <citation type="submission" date="2016-07" db="EMBL/GenBank/DDBJ databases">
        <authorList>
            <person name="Yuval B."/>
        </authorList>
    </citation>
    <scope>NUCLEOTIDE SEQUENCE [LARGE SCALE GENOMIC DNA]</scope>
    <source>
        <strain evidence="1 2">IL</strain>
    </source>
</reference>
<dbReference type="InterPro" id="IPR043502">
    <property type="entry name" value="DNA/RNA_pol_sf"/>
</dbReference>
<name>A0A1E7YVC5_9GAMM</name>
<evidence type="ECO:0000313" key="1">
    <source>
        <dbReference type="EMBL" id="OFC59417.1"/>
    </source>
</evidence>
<dbReference type="AlphaFoldDB" id="A0A1E7YVC5"/>
<dbReference type="Proteomes" id="UP000243534">
    <property type="component" value="Unassembled WGS sequence"/>
</dbReference>
<dbReference type="Gene3D" id="3.30.70.270">
    <property type="match status" value="2"/>
</dbReference>
<comment type="caution">
    <text evidence="1">The sequence shown here is derived from an EMBL/GenBank/DDBJ whole genome shotgun (WGS) entry which is preliminary data.</text>
</comment>
<dbReference type="EMBL" id="MAYS01000566">
    <property type="protein sequence ID" value="OFC59417.1"/>
    <property type="molecule type" value="Genomic_DNA"/>
</dbReference>
<accession>A0A1E7YVC5</accession>
<dbReference type="InterPro" id="IPR050951">
    <property type="entry name" value="Retrovirus_Pol_polyprotein"/>
</dbReference>
<evidence type="ECO:0008006" key="3">
    <source>
        <dbReference type="Google" id="ProtNLM"/>
    </source>
</evidence>
<dbReference type="InterPro" id="IPR043128">
    <property type="entry name" value="Rev_trsase/Diguanyl_cyclase"/>
</dbReference>
<proteinExistence type="predicted"/>
<evidence type="ECO:0000313" key="2">
    <source>
        <dbReference type="Proteomes" id="UP000243534"/>
    </source>
</evidence>
<gene>
    <name evidence="1" type="ORF">BBW68_15075</name>
</gene>
<dbReference type="PANTHER" id="PTHR37984">
    <property type="entry name" value="PROTEIN CBG26694"/>
    <property type="match status" value="1"/>
</dbReference>
<dbReference type="PANTHER" id="PTHR37984:SF5">
    <property type="entry name" value="PROTEIN NYNRIN-LIKE"/>
    <property type="match status" value="1"/>
</dbReference>
<sequence>MFCFYMFLDIQNLRKVLQRLQQANLRINPEKCEFFKKELRYLGHVISDKGIHNDPEKVAAIQELKPPTNVKEVPQYLGIASWYRRFVPDIATTSLLHS</sequence>
<dbReference type="SUPFAM" id="SSF56672">
    <property type="entry name" value="DNA/RNA polymerases"/>
    <property type="match status" value="1"/>
</dbReference>